<evidence type="ECO:0000313" key="3">
    <source>
        <dbReference type="EMBL" id="RUL58937.1"/>
    </source>
</evidence>
<evidence type="ECO:0000313" key="4">
    <source>
        <dbReference type="Proteomes" id="UP000278983"/>
    </source>
</evidence>
<dbReference type="GO" id="GO:0042834">
    <property type="term" value="F:peptidoglycan binding"/>
    <property type="evidence" value="ECO:0007669"/>
    <property type="project" value="InterPro"/>
</dbReference>
<keyword evidence="1" id="KW-0812">Transmembrane</keyword>
<feature type="transmembrane region" description="Helical" evidence="1">
    <location>
        <begin position="186"/>
        <end position="208"/>
    </location>
</feature>
<comment type="caution">
    <text evidence="3">The sequence shown here is derived from an EMBL/GenBank/DDBJ whole genome shotgun (WGS) entry which is preliminary data.</text>
</comment>
<dbReference type="OrthoDB" id="653949at2"/>
<evidence type="ECO:0000256" key="1">
    <source>
        <dbReference type="SAM" id="Phobius"/>
    </source>
</evidence>
<sequence length="349" mass="39216">MERHIEILLLSNDCVMVPGLGGFMTHHVCAKYNDKDYLLIPPLRTLGFNPKLKANDNLLAQSYVEAFDISFPEAMQRIEDEVGELHERLLNDGIYTFNGIGTLSVNNEGNIEFMPIKAGLLTPELYAFDALPIKMLTDLPNTKTLKVEEANKETAKANVIELKPDDNVPVFDKDSKDDAIKIKVSVIRNVAAVIIALLGFFLFTSPLATGNLEMGMVNINTDMLYQIMPKVIVSEGSKTTKPIIKKEETEHSPKSIEVKNKETKQDLKVAETKNVYCIVMASQISQTNGETFLNTVHKEGFTSAKMIANKNSRKIVYGEFTSEAKAHEELKKLHTNKFFKQAWVYEIKQ</sequence>
<gene>
    <name evidence="3" type="ORF">EHV08_03570</name>
</gene>
<reference evidence="3 4" key="1">
    <citation type="submission" date="2018-12" db="EMBL/GenBank/DDBJ databases">
        <title>Genome sequencing of Prevotella sp. KCOM 3155 (= JS262).</title>
        <authorList>
            <person name="Kook J.-K."/>
            <person name="Park S.-N."/>
            <person name="Lim Y.K."/>
        </authorList>
    </citation>
    <scope>NUCLEOTIDE SEQUENCE [LARGE SCALE GENOMIC DNA]</scope>
    <source>
        <strain evidence="3 4">KCOM 3155</strain>
    </source>
</reference>
<keyword evidence="4" id="KW-1185">Reference proteome</keyword>
<keyword evidence="1" id="KW-0472">Membrane</keyword>
<organism evidence="3 4">
    <name type="scientific">Prevotella koreensis</name>
    <dbReference type="NCBI Taxonomy" id="2490854"/>
    <lineage>
        <taxon>Bacteria</taxon>
        <taxon>Pseudomonadati</taxon>
        <taxon>Bacteroidota</taxon>
        <taxon>Bacteroidia</taxon>
        <taxon>Bacteroidales</taxon>
        <taxon>Prevotellaceae</taxon>
        <taxon>Prevotella</taxon>
    </lineage>
</organism>
<dbReference type="InterPro" id="IPR040495">
    <property type="entry name" value="HU-CCDC81_bac_1"/>
</dbReference>
<accession>A0A3S0RZ82</accession>
<dbReference type="InterPro" id="IPR007730">
    <property type="entry name" value="SPOR-like_dom"/>
</dbReference>
<dbReference type="AlphaFoldDB" id="A0A3S0RZ82"/>
<protein>
    <submittedName>
        <fullName evidence="3">SPOR domain-containing protein</fullName>
    </submittedName>
</protein>
<evidence type="ECO:0000259" key="2">
    <source>
        <dbReference type="PROSITE" id="PS51724"/>
    </source>
</evidence>
<dbReference type="Pfam" id="PF18174">
    <property type="entry name" value="HU-CCDC81_bac_1"/>
    <property type="match status" value="1"/>
</dbReference>
<dbReference type="InterPro" id="IPR041268">
    <property type="entry name" value="HU-CCDC81_bac_2"/>
</dbReference>
<dbReference type="EMBL" id="RYYU01000001">
    <property type="protein sequence ID" value="RUL58937.1"/>
    <property type="molecule type" value="Genomic_DNA"/>
</dbReference>
<dbReference type="RefSeq" id="WP_126678045.1">
    <property type="nucleotide sequence ID" value="NZ_RYYU01000001.1"/>
</dbReference>
<keyword evidence="1" id="KW-1133">Transmembrane helix</keyword>
<feature type="domain" description="SPOR" evidence="2">
    <location>
        <begin position="270"/>
        <end position="346"/>
    </location>
</feature>
<dbReference type="PROSITE" id="PS51724">
    <property type="entry name" value="SPOR"/>
    <property type="match status" value="1"/>
</dbReference>
<dbReference type="Proteomes" id="UP000278983">
    <property type="component" value="Unassembled WGS sequence"/>
</dbReference>
<proteinExistence type="predicted"/>
<name>A0A3S0RZ82_9BACT</name>
<dbReference type="Pfam" id="PF18175">
    <property type="entry name" value="HU-CCDC81_bac_2"/>
    <property type="match status" value="1"/>
</dbReference>